<dbReference type="PANTHER" id="PTHR34776">
    <property type="entry name" value="F17F16.3 PROTEIN"/>
    <property type="match status" value="1"/>
</dbReference>
<organism evidence="2 3">
    <name type="scientific">Plectosphaerella plurivora</name>
    <dbReference type="NCBI Taxonomy" id="936078"/>
    <lineage>
        <taxon>Eukaryota</taxon>
        <taxon>Fungi</taxon>
        <taxon>Dikarya</taxon>
        <taxon>Ascomycota</taxon>
        <taxon>Pezizomycotina</taxon>
        <taxon>Sordariomycetes</taxon>
        <taxon>Hypocreomycetidae</taxon>
        <taxon>Glomerellales</taxon>
        <taxon>Plectosphaerellaceae</taxon>
        <taxon>Plectosphaerella</taxon>
    </lineage>
</organism>
<accession>A0A9P8V800</accession>
<dbReference type="AlphaFoldDB" id="A0A9P8V800"/>
<dbReference type="Proteomes" id="UP000770015">
    <property type="component" value="Unassembled WGS sequence"/>
</dbReference>
<evidence type="ECO:0000313" key="2">
    <source>
        <dbReference type="EMBL" id="KAH6683500.1"/>
    </source>
</evidence>
<feature type="region of interest" description="Disordered" evidence="1">
    <location>
        <begin position="1"/>
        <end position="128"/>
    </location>
</feature>
<dbReference type="PANTHER" id="PTHR34776:SF1">
    <property type="entry name" value="F17F16.3 PROTEIN"/>
    <property type="match status" value="1"/>
</dbReference>
<sequence>MVSTRSKEGNQKVNGSHDVAAGEKHGLDKEGGAASPEAKRTKTEDDGKGGRQLTLEETIAGSDDKDAKDTKPADKGGNEKSDDKVDDEAPKEENAEDVKQAMEQQESNGASKPTDTAEEPHADPNVPSTVLEKGILYFFFRPRVNIDHPEEVDDIARSYIILRPMAPDAGLGSGPIGDAGNSRVLALPKKTLPQSGREKYMVFVNRVGTSFETLKSEFLEGEKRETKTQGTSVVPEAVPAAEGVYMMTNNGRESHLAYAVTRPKELGEVQNDLGLKKQGSFVLSTKNPKTPSPQNTQLPEGPDFSKEVQDEFRNLRWMPSKPVHLDTVNAQILFIGESSGIDKAVEPRKKDQKEGKEEPREVLEELEEEDLARMKGLSDSDAVFRDLETHAGEYPDMMTTF</sequence>
<keyword evidence="3" id="KW-1185">Reference proteome</keyword>
<reference evidence="2" key="1">
    <citation type="journal article" date="2021" name="Nat. Commun.">
        <title>Genetic determinants of endophytism in the Arabidopsis root mycobiome.</title>
        <authorList>
            <person name="Mesny F."/>
            <person name="Miyauchi S."/>
            <person name="Thiergart T."/>
            <person name="Pickel B."/>
            <person name="Atanasova L."/>
            <person name="Karlsson M."/>
            <person name="Huettel B."/>
            <person name="Barry K.W."/>
            <person name="Haridas S."/>
            <person name="Chen C."/>
            <person name="Bauer D."/>
            <person name="Andreopoulos W."/>
            <person name="Pangilinan J."/>
            <person name="LaButti K."/>
            <person name="Riley R."/>
            <person name="Lipzen A."/>
            <person name="Clum A."/>
            <person name="Drula E."/>
            <person name="Henrissat B."/>
            <person name="Kohler A."/>
            <person name="Grigoriev I.V."/>
            <person name="Martin F.M."/>
            <person name="Hacquard S."/>
        </authorList>
    </citation>
    <scope>NUCLEOTIDE SEQUENCE</scope>
    <source>
        <strain evidence="2">MPI-SDFR-AT-0117</strain>
    </source>
</reference>
<feature type="compositionally biased region" description="Basic and acidic residues" evidence="1">
    <location>
        <begin position="344"/>
        <end position="363"/>
    </location>
</feature>
<feature type="compositionally biased region" description="Basic and acidic residues" evidence="1">
    <location>
        <begin position="20"/>
        <end position="49"/>
    </location>
</feature>
<dbReference type="EMBL" id="JAGSXJ010000017">
    <property type="protein sequence ID" value="KAH6683500.1"/>
    <property type="molecule type" value="Genomic_DNA"/>
</dbReference>
<feature type="compositionally biased region" description="Polar residues" evidence="1">
    <location>
        <begin position="102"/>
        <end position="114"/>
    </location>
</feature>
<feature type="region of interest" description="Disordered" evidence="1">
    <location>
        <begin position="344"/>
        <end position="367"/>
    </location>
</feature>
<feature type="region of interest" description="Disordered" evidence="1">
    <location>
        <begin position="284"/>
        <end position="303"/>
    </location>
</feature>
<protein>
    <submittedName>
        <fullName evidence="2">Uncharacterized protein</fullName>
    </submittedName>
</protein>
<feature type="compositionally biased region" description="Polar residues" evidence="1">
    <location>
        <begin position="284"/>
        <end position="298"/>
    </location>
</feature>
<gene>
    <name evidence="2" type="ORF">F5X68DRAFT_136998</name>
</gene>
<feature type="compositionally biased region" description="Basic and acidic residues" evidence="1">
    <location>
        <begin position="62"/>
        <end position="100"/>
    </location>
</feature>
<dbReference type="OrthoDB" id="1028014at2759"/>
<evidence type="ECO:0000256" key="1">
    <source>
        <dbReference type="SAM" id="MobiDB-lite"/>
    </source>
</evidence>
<proteinExistence type="predicted"/>
<evidence type="ECO:0000313" key="3">
    <source>
        <dbReference type="Proteomes" id="UP000770015"/>
    </source>
</evidence>
<comment type="caution">
    <text evidence="2">The sequence shown here is derived from an EMBL/GenBank/DDBJ whole genome shotgun (WGS) entry which is preliminary data.</text>
</comment>
<name>A0A9P8V800_9PEZI</name>
<feature type="compositionally biased region" description="Basic and acidic residues" evidence="1">
    <location>
        <begin position="1"/>
        <end position="10"/>
    </location>
</feature>